<dbReference type="Gene3D" id="3.40.30.10">
    <property type="entry name" value="Glutaredoxin"/>
    <property type="match status" value="2"/>
</dbReference>
<comment type="catalytic activity">
    <reaction evidence="1">
        <text>Catalyzes the rearrangement of -S-S- bonds in proteins.</text>
        <dbReference type="EC" id="5.3.4.1"/>
    </reaction>
</comment>
<evidence type="ECO:0000256" key="7">
    <source>
        <dbReference type="ARBA" id="ARBA00023235"/>
    </source>
</evidence>
<keyword evidence="4 10" id="KW-0732">Signal</keyword>
<dbReference type="InterPro" id="IPR013766">
    <property type="entry name" value="Thioredoxin_domain"/>
</dbReference>
<feature type="domain" description="Thioredoxin" evidence="11">
    <location>
        <begin position="131"/>
        <end position="277"/>
    </location>
</feature>
<dbReference type="AlphaFoldDB" id="A0A3P3YIA5"/>
<evidence type="ECO:0000256" key="10">
    <source>
        <dbReference type="SAM" id="SignalP"/>
    </source>
</evidence>
<keyword evidence="5" id="KW-0677">Repeat</keyword>
<dbReference type="SUPFAM" id="SSF52833">
    <property type="entry name" value="Thioredoxin-like"/>
    <property type="match status" value="2"/>
</dbReference>
<dbReference type="PRINTS" id="PR00421">
    <property type="entry name" value="THIOREDOXIN"/>
</dbReference>
<evidence type="ECO:0000256" key="6">
    <source>
        <dbReference type="ARBA" id="ARBA00023157"/>
    </source>
</evidence>
<feature type="signal peptide" evidence="10">
    <location>
        <begin position="1"/>
        <end position="23"/>
    </location>
</feature>
<keyword evidence="8" id="KW-0676">Redox-active center</keyword>
<dbReference type="CDD" id="cd02998">
    <property type="entry name" value="PDI_a_ERp38"/>
    <property type="match status" value="2"/>
</dbReference>
<dbReference type="FunFam" id="3.40.30.10:FF:000032">
    <property type="entry name" value="Protein disulfide-isomerase A6 homolog"/>
    <property type="match status" value="2"/>
</dbReference>
<evidence type="ECO:0000259" key="11">
    <source>
        <dbReference type="PROSITE" id="PS51352"/>
    </source>
</evidence>
<dbReference type="SUPFAM" id="SSF47933">
    <property type="entry name" value="ERP29 C domain-like"/>
    <property type="match status" value="1"/>
</dbReference>
<dbReference type="InterPro" id="IPR011679">
    <property type="entry name" value="ERp29_C"/>
</dbReference>
<dbReference type="InterPro" id="IPR051063">
    <property type="entry name" value="PDI"/>
</dbReference>
<sequence>MNGWAIAVVVVVVVVVACSPGSARVAVLDDSNFDDALGSGPALVEFYAPWCGHCKNLKPEWEMLESAFSSVDKVLIGNVDADQHKEVAQKYQVSGFPTIKYFPGDGEEPEDYEGGRDATALANFVNQKTGLNVKIQKPPTSVTVLNTANFDHIVLDKTKNVLVEFYAPWCGHCKALAPAYEQVAQSFVGEDSVVIANLDATESRDVASKYDIQGYPSIRWFPKDDKSGVTYDQGRGAEDFVNYVNKEAGTHRRLGGGFTRDAVPSEAIKALVEEFAKAASDKEKNAIADKSKTAASSATGPYAKYAKFYPLVMKKLAKEGAAYLDKESHRLDRLLDGKITDAKKAEFLMRKSILEQFKGDAEESHDKTEL</sequence>
<dbReference type="CDD" id="cd00238">
    <property type="entry name" value="ERp29c"/>
    <property type="match status" value="1"/>
</dbReference>
<dbReference type="InterPro" id="IPR036356">
    <property type="entry name" value="ERp29_C_sf"/>
</dbReference>
<dbReference type="InterPro" id="IPR036249">
    <property type="entry name" value="Thioredoxin-like_sf"/>
</dbReference>
<comment type="similarity">
    <text evidence="2 9">Belongs to the protein disulfide isomerase family.</text>
</comment>
<accession>A0A3P3YIA5</accession>
<dbReference type="PROSITE" id="PS00194">
    <property type="entry name" value="THIOREDOXIN_1"/>
    <property type="match status" value="2"/>
</dbReference>
<evidence type="ECO:0000256" key="5">
    <source>
        <dbReference type="ARBA" id="ARBA00022737"/>
    </source>
</evidence>
<dbReference type="PANTHER" id="PTHR45672:SF11">
    <property type="entry name" value="PROTEIN DISULFIDE-ISOMERASE C17H9.14C"/>
    <property type="match status" value="1"/>
</dbReference>
<name>A0A3P3YIA5_PLABS</name>
<dbReference type="InterPro" id="IPR005788">
    <property type="entry name" value="PDI_thioredoxin-like_dom"/>
</dbReference>
<reference evidence="12 13" key="1">
    <citation type="submission" date="2018-03" db="EMBL/GenBank/DDBJ databases">
        <authorList>
            <person name="Fogelqvist J."/>
        </authorList>
    </citation>
    <scope>NUCLEOTIDE SEQUENCE [LARGE SCALE GENOMIC DNA]</scope>
</reference>
<geneLocation type="mitochondrion" evidence="12"/>
<dbReference type="Pfam" id="PF07749">
    <property type="entry name" value="ERp29"/>
    <property type="match status" value="1"/>
</dbReference>
<dbReference type="PROSITE" id="PS51352">
    <property type="entry name" value="THIOREDOXIN_2"/>
    <property type="match status" value="2"/>
</dbReference>
<evidence type="ECO:0000256" key="9">
    <source>
        <dbReference type="RuleBase" id="RU004208"/>
    </source>
</evidence>
<dbReference type="EC" id="5.3.4.1" evidence="3"/>
<organism evidence="12 13">
    <name type="scientific">Plasmodiophora brassicae</name>
    <name type="common">Clubroot disease agent</name>
    <dbReference type="NCBI Taxonomy" id="37360"/>
    <lineage>
        <taxon>Eukaryota</taxon>
        <taxon>Sar</taxon>
        <taxon>Rhizaria</taxon>
        <taxon>Endomyxa</taxon>
        <taxon>Phytomyxea</taxon>
        <taxon>Plasmodiophorida</taxon>
        <taxon>Plasmodiophoridae</taxon>
        <taxon>Plasmodiophora</taxon>
    </lineage>
</organism>
<dbReference type="Gene3D" id="1.20.1150.12">
    <property type="entry name" value="Endoplasmic reticulum resident protein 29, C-terminal domain"/>
    <property type="match status" value="1"/>
</dbReference>
<evidence type="ECO:0000256" key="1">
    <source>
        <dbReference type="ARBA" id="ARBA00001182"/>
    </source>
</evidence>
<evidence type="ECO:0000313" key="13">
    <source>
        <dbReference type="Proteomes" id="UP000290189"/>
    </source>
</evidence>
<keyword evidence="12" id="KW-0496">Mitochondrion</keyword>
<evidence type="ECO:0000313" key="12">
    <source>
        <dbReference type="EMBL" id="SPQ99933.1"/>
    </source>
</evidence>
<gene>
    <name evidence="12" type="ORF">PLBR_LOCUS7148</name>
</gene>
<evidence type="ECO:0000256" key="2">
    <source>
        <dbReference type="ARBA" id="ARBA00006347"/>
    </source>
</evidence>
<keyword evidence="6" id="KW-1015">Disulfide bond</keyword>
<evidence type="ECO:0000256" key="3">
    <source>
        <dbReference type="ARBA" id="ARBA00012723"/>
    </source>
</evidence>
<dbReference type="GO" id="GO:0003756">
    <property type="term" value="F:protein disulfide isomerase activity"/>
    <property type="evidence" value="ECO:0007669"/>
    <property type="project" value="UniProtKB-EC"/>
</dbReference>
<dbReference type="Pfam" id="PF00085">
    <property type="entry name" value="Thioredoxin"/>
    <property type="match status" value="2"/>
</dbReference>
<dbReference type="GO" id="GO:0006457">
    <property type="term" value="P:protein folding"/>
    <property type="evidence" value="ECO:0007669"/>
    <property type="project" value="TreeGrafter"/>
</dbReference>
<dbReference type="GO" id="GO:0005783">
    <property type="term" value="C:endoplasmic reticulum"/>
    <property type="evidence" value="ECO:0007669"/>
    <property type="project" value="InterPro"/>
</dbReference>
<dbReference type="EMBL" id="OVEO01000013">
    <property type="protein sequence ID" value="SPQ99933.1"/>
    <property type="molecule type" value="Genomic_DNA"/>
</dbReference>
<dbReference type="PANTHER" id="PTHR45672">
    <property type="entry name" value="PROTEIN DISULFIDE-ISOMERASE C17H9.14C-RELATED"/>
    <property type="match status" value="1"/>
</dbReference>
<dbReference type="InterPro" id="IPR017937">
    <property type="entry name" value="Thioredoxin_CS"/>
</dbReference>
<evidence type="ECO:0000256" key="8">
    <source>
        <dbReference type="ARBA" id="ARBA00023284"/>
    </source>
</evidence>
<feature type="domain" description="Thioredoxin" evidence="11">
    <location>
        <begin position="13"/>
        <end position="130"/>
    </location>
</feature>
<dbReference type="Proteomes" id="UP000290189">
    <property type="component" value="Unassembled WGS sequence"/>
</dbReference>
<protein>
    <recommendedName>
        <fullName evidence="3">protein disulfide-isomerase</fullName>
        <ecNumber evidence="3">5.3.4.1</ecNumber>
    </recommendedName>
</protein>
<evidence type="ECO:0000256" key="4">
    <source>
        <dbReference type="ARBA" id="ARBA00022729"/>
    </source>
</evidence>
<feature type="chain" id="PRO_5017957219" description="protein disulfide-isomerase" evidence="10">
    <location>
        <begin position="24"/>
        <end position="370"/>
    </location>
</feature>
<proteinExistence type="inferred from homology"/>
<keyword evidence="7" id="KW-0413">Isomerase</keyword>
<dbReference type="NCBIfam" id="TIGR01126">
    <property type="entry name" value="pdi_dom"/>
    <property type="match status" value="2"/>
</dbReference>